<proteinExistence type="predicted"/>
<dbReference type="KEGG" id="brq:CIT40_12205"/>
<evidence type="ECO:0000256" key="1">
    <source>
        <dbReference type="SAM" id="Phobius"/>
    </source>
</evidence>
<dbReference type="RefSeq" id="WP_094896520.1">
    <property type="nucleotide sequence ID" value="NZ_CP029426.2"/>
</dbReference>
<dbReference type="OrthoDB" id="9796461at2"/>
<evidence type="ECO:0000313" key="2">
    <source>
        <dbReference type="EMBL" id="AWM00725.1"/>
    </source>
</evidence>
<keyword evidence="1" id="KW-0472">Membrane</keyword>
<dbReference type="Proteomes" id="UP000215884">
    <property type="component" value="Chromosome"/>
</dbReference>
<reference evidence="2 3" key="1">
    <citation type="journal article" date="2017" name="Syst. Appl. Microbiol.">
        <title>Soybeans inoculated with root zone soils of Canadian native legumes harbour diverse and novel Bradyrhizobium spp. that possess agricultural potential.</title>
        <authorList>
            <person name="Bromfield E.S.P."/>
            <person name="Cloutier S."/>
            <person name="Tambong J.T."/>
            <person name="Tran Thi T.V."/>
        </authorList>
    </citation>
    <scope>NUCLEOTIDE SEQUENCE [LARGE SCALE GENOMIC DNA]</scope>
    <source>
        <strain evidence="2 3">39S1MB</strain>
    </source>
</reference>
<protein>
    <submittedName>
        <fullName evidence="2">Uncharacterized protein</fullName>
    </submittedName>
</protein>
<keyword evidence="1" id="KW-1133">Transmembrane helix</keyword>
<gene>
    <name evidence="2" type="ORF">CIT40_12205</name>
</gene>
<dbReference type="AlphaFoldDB" id="A0A2U8PTA2"/>
<evidence type="ECO:0000313" key="3">
    <source>
        <dbReference type="Proteomes" id="UP000215884"/>
    </source>
</evidence>
<keyword evidence="3" id="KW-1185">Reference proteome</keyword>
<reference evidence="2 3" key="2">
    <citation type="journal article" date="2019" name="Int. J. Syst. Evol. Microbiol.">
        <title>Description and complete genome sequence of Bradyrhizobium amphicarpaeae sp. nov., harbouring photosystem and nitrogen-fixation genes.</title>
        <authorList>
            <person name="Bromfield E.S.P."/>
            <person name="Cloutier S."/>
            <person name="Nguyen H.D.T."/>
        </authorList>
    </citation>
    <scope>NUCLEOTIDE SEQUENCE [LARGE SCALE GENOMIC DNA]</scope>
    <source>
        <strain evidence="2 3">39S1MB</strain>
    </source>
</reference>
<sequence length="65" mass="7385">MSDAFYGVDLSHFLLIRIEFDPVTPVNPRVVSDWRILFQTLGMLLASTVVAPAFEFSVQRWIDVG</sequence>
<name>A0A2U8PTA2_9BRAD</name>
<dbReference type="EMBL" id="CP029426">
    <property type="protein sequence ID" value="AWM00725.1"/>
    <property type="molecule type" value="Genomic_DNA"/>
</dbReference>
<organism evidence="2 3">
    <name type="scientific">Bradyrhizobium amphicarpaeae</name>
    <dbReference type="NCBI Taxonomy" id="1404768"/>
    <lineage>
        <taxon>Bacteria</taxon>
        <taxon>Pseudomonadati</taxon>
        <taxon>Pseudomonadota</taxon>
        <taxon>Alphaproteobacteria</taxon>
        <taxon>Hyphomicrobiales</taxon>
        <taxon>Nitrobacteraceae</taxon>
        <taxon>Bradyrhizobium</taxon>
    </lineage>
</organism>
<keyword evidence="1" id="KW-0812">Transmembrane</keyword>
<accession>A0A2U8PTA2</accession>
<feature type="transmembrane region" description="Helical" evidence="1">
    <location>
        <begin position="36"/>
        <end position="54"/>
    </location>
</feature>